<proteinExistence type="predicted"/>
<dbReference type="InterPro" id="IPR000182">
    <property type="entry name" value="GNAT_dom"/>
</dbReference>
<dbReference type="GO" id="GO:0016747">
    <property type="term" value="F:acyltransferase activity, transferring groups other than amino-acyl groups"/>
    <property type="evidence" value="ECO:0007669"/>
    <property type="project" value="InterPro"/>
</dbReference>
<accession>A0A927W9I3</accession>
<reference evidence="2" key="1">
    <citation type="submission" date="2019-04" db="EMBL/GenBank/DDBJ databases">
        <title>Evolution of Biomass-Degrading Anaerobic Consortia Revealed by Metagenomics.</title>
        <authorList>
            <person name="Peng X."/>
        </authorList>
    </citation>
    <scope>NUCLEOTIDE SEQUENCE</scope>
    <source>
        <strain evidence="2">SIG254</strain>
    </source>
</reference>
<sequence length="160" mass="19030">MNNKILYQKIYTDDYKELTKIMTSAFNEDTSMHTDIKEDGPKGYNDGSLIKWLNEHEDFESYKVIYEGNIVGAYTVVIKPNNEYSLEMLFIDPNYRGHHIGTIVWNDIEQKYVDAKIWTVETPDYSIRNHKFYTKKCGFTFLKENIYNDECKSFVFKKEK</sequence>
<organism evidence="2 3">
    <name type="scientific">Clostridium sulfidigenes</name>
    <dbReference type="NCBI Taxonomy" id="318464"/>
    <lineage>
        <taxon>Bacteria</taxon>
        <taxon>Bacillati</taxon>
        <taxon>Bacillota</taxon>
        <taxon>Clostridia</taxon>
        <taxon>Eubacteriales</taxon>
        <taxon>Clostridiaceae</taxon>
        <taxon>Clostridium</taxon>
    </lineage>
</organism>
<dbReference type="PROSITE" id="PS51186">
    <property type="entry name" value="GNAT"/>
    <property type="match status" value="1"/>
</dbReference>
<feature type="domain" description="N-acetyltransferase" evidence="1">
    <location>
        <begin position="5"/>
        <end position="160"/>
    </location>
</feature>
<dbReference type="InterPro" id="IPR016181">
    <property type="entry name" value="Acyl_CoA_acyltransferase"/>
</dbReference>
<protein>
    <submittedName>
        <fullName evidence="2">GNAT family N-acetyltransferase</fullName>
    </submittedName>
</protein>
<name>A0A927W9I3_9CLOT</name>
<evidence type="ECO:0000313" key="3">
    <source>
        <dbReference type="Proteomes" id="UP000768462"/>
    </source>
</evidence>
<dbReference type="Gene3D" id="3.40.630.30">
    <property type="match status" value="1"/>
</dbReference>
<dbReference type="SUPFAM" id="SSF55729">
    <property type="entry name" value="Acyl-CoA N-acyltransferases (Nat)"/>
    <property type="match status" value="1"/>
</dbReference>
<dbReference type="EMBL" id="SVCM01000169">
    <property type="protein sequence ID" value="MBE6061416.1"/>
    <property type="molecule type" value="Genomic_DNA"/>
</dbReference>
<comment type="caution">
    <text evidence="2">The sequence shown here is derived from an EMBL/GenBank/DDBJ whole genome shotgun (WGS) entry which is preliminary data.</text>
</comment>
<evidence type="ECO:0000313" key="2">
    <source>
        <dbReference type="EMBL" id="MBE6061416.1"/>
    </source>
</evidence>
<dbReference type="AlphaFoldDB" id="A0A927W9I3"/>
<evidence type="ECO:0000259" key="1">
    <source>
        <dbReference type="PROSITE" id="PS51186"/>
    </source>
</evidence>
<dbReference type="Pfam" id="PF00583">
    <property type="entry name" value="Acetyltransf_1"/>
    <property type="match status" value="1"/>
</dbReference>
<dbReference type="Proteomes" id="UP000768462">
    <property type="component" value="Unassembled WGS sequence"/>
</dbReference>
<gene>
    <name evidence="2" type="ORF">E7215_14765</name>
</gene>
<dbReference type="CDD" id="cd04301">
    <property type="entry name" value="NAT_SF"/>
    <property type="match status" value="1"/>
</dbReference>